<dbReference type="InterPro" id="IPR032675">
    <property type="entry name" value="LRR_dom_sf"/>
</dbReference>
<dbReference type="InterPro" id="IPR053772">
    <property type="entry name" value="At1g61320/At1g61330-like"/>
</dbReference>
<reference evidence="2 3" key="1">
    <citation type="journal article" date="2023" name="Plants (Basel)">
        <title>Bridging the Gap: Combining Genomics and Transcriptomics Approaches to Understand Stylosanthes scabra, an Orphan Legume from the Brazilian Caatinga.</title>
        <authorList>
            <person name="Ferreira-Neto J.R.C."/>
            <person name="da Silva M.D."/>
            <person name="Binneck E."/>
            <person name="de Melo N.F."/>
            <person name="da Silva R.H."/>
            <person name="de Melo A.L.T.M."/>
            <person name="Pandolfi V."/>
            <person name="Bustamante F.O."/>
            <person name="Brasileiro-Vidal A.C."/>
            <person name="Benko-Iseppon A.M."/>
        </authorList>
    </citation>
    <scope>NUCLEOTIDE SEQUENCE [LARGE SCALE GENOMIC DNA]</scope>
    <source>
        <tissue evidence="2">Leaves</tissue>
    </source>
</reference>
<name>A0ABU6U6Y9_9FABA</name>
<dbReference type="Pfam" id="PF00646">
    <property type="entry name" value="F-box"/>
    <property type="match status" value="1"/>
</dbReference>
<comment type="caution">
    <text evidence="2">The sequence shown here is derived from an EMBL/GenBank/DDBJ whole genome shotgun (WGS) entry which is preliminary data.</text>
</comment>
<dbReference type="EMBL" id="JASCZI010120859">
    <property type="protein sequence ID" value="MED6156200.1"/>
    <property type="molecule type" value="Genomic_DNA"/>
</dbReference>
<feature type="domain" description="F-box" evidence="1">
    <location>
        <begin position="1"/>
        <end position="35"/>
    </location>
</feature>
<organism evidence="2 3">
    <name type="scientific">Stylosanthes scabra</name>
    <dbReference type="NCBI Taxonomy" id="79078"/>
    <lineage>
        <taxon>Eukaryota</taxon>
        <taxon>Viridiplantae</taxon>
        <taxon>Streptophyta</taxon>
        <taxon>Embryophyta</taxon>
        <taxon>Tracheophyta</taxon>
        <taxon>Spermatophyta</taxon>
        <taxon>Magnoliopsida</taxon>
        <taxon>eudicotyledons</taxon>
        <taxon>Gunneridae</taxon>
        <taxon>Pentapetalae</taxon>
        <taxon>rosids</taxon>
        <taxon>fabids</taxon>
        <taxon>Fabales</taxon>
        <taxon>Fabaceae</taxon>
        <taxon>Papilionoideae</taxon>
        <taxon>50 kb inversion clade</taxon>
        <taxon>dalbergioids sensu lato</taxon>
        <taxon>Dalbergieae</taxon>
        <taxon>Pterocarpus clade</taxon>
        <taxon>Stylosanthes</taxon>
    </lineage>
</organism>
<proteinExistence type="predicted"/>
<dbReference type="Gene3D" id="3.80.10.10">
    <property type="entry name" value="Ribonuclease Inhibitor"/>
    <property type="match status" value="1"/>
</dbReference>
<evidence type="ECO:0000259" key="1">
    <source>
        <dbReference type="PROSITE" id="PS50181"/>
    </source>
</evidence>
<accession>A0ABU6U6Y9</accession>
<dbReference type="Proteomes" id="UP001341840">
    <property type="component" value="Unassembled WGS sequence"/>
</dbReference>
<dbReference type="InterPro" id="IPR036047">
    <property type="entry name" value="F-box-like_dom_sf"/>
</dbReference>
<dbReference type="PANTHER" id="PTHR34145:SF28">
    <property type="entry name" value="F-BOX DOMAIN-CONTAINING PROTEIN"/>
    <property type="match status" value="1"/>
</dbReference>
<dbReference type="PANTHER" id="PTHR34145">
    <property type="entry name" value="OS02G0105600 PROTEIN"/>
    <property type="match status" value="1"/>
</dbReference>
<protein>
    <recommendedName>
        <fullName evidence="1">F-box domain-containing protein</fullName>
    </recommendedName>
</protein>
<evidence type="ECO:0000313" key="2">
    <source>
        <dbReference type="EMBL" id="MED6156200.1"/>
    </source>
</evidence>
<dbReference type="Pfam" id="PF24758">
    <property type="entry name" value="LRR_At5g56370"/>
    <property type="match status" value="1"/>
</dbReference>
<dbReference type="SMART" id="SM00256">
    <property type="entry name" value="FBOX"/>
    <property type="match status" value="1"/>
</dbReference>
<keyword evidence="3" id="KW-1185">Reference proteome</keyword>
<dbReference type="InterPro" id="IPR001810">
    <property type="entry name" value="F-box_dom"/>
</dbReference>
<dbReference type="PROSITE" id="PS50181">
    <property type="entry name" value="FBOX"/>
    <property type="match status" value="1"/>
</dbReference>
<dbReference type="Gene3D" id="1.20.1280.50">
    <property type="match status" value="1"/>
</dbReference>
<dbReference type="SUPFAM" id="SSF52047">
    <property type="entry name" value="RNI-like"/>
    <property type="match status" value="1"/>
</dbReference>
<dbReference type="InterPro" id="IPR055411">
    <property type="entry name" value="LRR_FXL15/At3g58940/PEG3-like"/>
</dbReference>
<gene>
    <name evidence="2" type="ORF">PIB30_012215</name>
</gene>
<sequence length="422" mass="48760">MDMISNLPKNILHEILSRMTRKDAMRANILSKSWRRTCSTFPVLIFFDEPEIKKKRIRDEQDLQEMVDIITKRSNFLNRVDSTLQSFYDQGLAIKHFGLVLFFSDPHILSPLVDHWIELACLCGLEEIFFIFGSNRPNQTPPICEWYRFPLISILESKSLVLLILDGCIRLDESLFITTHPITMFSSLKSLSLRGVYVDDAQVLNYLVSSCTMIEDLTLENCFGGLEYVRIQNLPKLKCFIFKGSQEVDVHGARNLEFFQYIATGNNSTPYIDTTTSSTLKHLLFDCPHNNLVLTDMWFLELLHKFSSLERLQLTNCNLSRDMHLSSMQLRVLKIAWCRNLENAWIDAPNLVSFSYQVTESSTLMTNMSFDSSINPTSCLEINVVVDTFWRLSFTNIRKFLQNIEPKNLLESVVLTLSVQTE</sequence>
<dbReference type="SUPFAM" id="SSF81383">
    <property type="entry name" value="F-box domain"/>
    <property type="match status" value="1"/>
</dbReference>
<evidence type="ECO:0000313" key="3">
    <source>
        <dbReference type="Proteomes" id="UP001341840"/>
    </source>
</evidence>